<evidence type="ECO:0000313" key="1">
    <source>
        <dbReference type="EMBL" id="MBM6674387.1"/>
    </source>
</evidence>
<dbReference type="RefSeq" id="WP_205105547.1">
    <property type="nucleotide sequence ID" value="NZ_JACJJG010000076.1"/>
</dbReference>
<proteinExistence type="predicted"/>
<dbReference type="AlphaFoldDB" id="A0A938WSL9"/>
<protein>
    <submittedName>
        <fullName evidence="1">Uncharacterized protein</fullName>
    </submittedName>
</protein>
<dbReference type="Proteomes" id="UP000706891">
    <property type="component" value="Unassembled WGS sequence"/>
</dbReference>
<keyword evidence="2" id="KW-1185">Reference proteome</keyword>
<comment type="caution">
    <text evidence="1">The sequence shown here is derived from an EMBL/GenBank/DDBJ whole genome shotgun (WGS) entry which is preliminary data.</text>
</comment>
<gene>
    <name evidence="1" type="ORF">H6A34_10940</name>
</gene>
<accession>A0A938WSL9</accession>
<dbReference type="EMBL" id="JACJJG010000076">
    <property type="protein sequence ID" value="MBM6674387.1"/>
    <property type="molecule type" value="Genomic_DNA"/>
</dbReference>
<sequence>MTTHPLWTDEYWLPLMKLYLRRPEGVKPMFSRGMVELSLELHIPPQFLYEQMFRLRRPDTPHLRRLCERYAGNPKRLGRDVRTLRQMRGFSTDGVFYDGVEVNETFEMDFRPIAGHTDIMPVTLIVVLDLYFRLTPVTMVAETPEVVETARLTHLKAATIVGILAAFQACDPYLKRKRPDDEALYSACRGVWQRYGNGSPQELASLAAQLKEYF</sequence>
<organism evidence="1 2">
    <name type="scientific">Marseilla massiliensis</name>
    <dbReference type="NCBI Taxonomy" id="1841864"/>
    <lineage>
        <taxon>Bacteria</taxon>
        <taxon>Pseudomonadati</taxon>
        <taxon>Bacteroidota</taxon>
        <taxon>Bacteroidia</taxon>
        <taxon>Bacteroidales</taxon>
        <taxon>Prevotellaceae</taxon>
        <taxon>Marseilla</taxon>
    </lineage>
</organism>
<name>A0A938WSL9_9BACT</name>
<reference evidence="1" key="1">
    <citation type="submission" date="2020-08" db="EMBL/GenBank/DDBJ databases">
        <authorList>
            <person name="Cejkova D."/>
            <person name="Kubasova T."/>
            <person name="Jahodarova E."/>
            <person name="Rychlik I."/>
        </authorList>
    </citation>
    <scope>NUCLEOTIDE SEQUENCE</scope>
    <source>
        <strain evidence="1">An824</strain>
    </source>
</reference>
<evidence type="ECO:0000313" key="2">
    <source>
        <dbReference type="Proteomes" id="UP000706891"/>
    </source>
</evidence>
<reference evidence="1" key="2">
    <citation type="journal article" date="2021" name="Sci. Rep.">
        <title>The distribution of antibiotic resistance genes in chicken gut microbiota commensals.</title>
        <authorList>
            <person name="Juricova H."/>
            <person name="Matiasovicova J."/>
            <person name="Kubasova T."/>
            <person name="Cejkova D."/>
            <person name="Rychlik I."/>
        </authorList>
    </citation>
    <scope>NUCLEOTIDE SEQUENCE</scope>
    <source>
        <strain evidence="1">An824</strain>
    </source>
</reference>